<keyword evidence="1" id="KW-0723">Serine/threonine-protein kinase</keyword>
<dbReference type="InterPro" id="IPR050267">
    <property type="entry name" value="Anti-sigma-factor_SerPK"/>
</dbReference>
<dbReference type="Pfam" id="PF13581">
    <property type="entry name" value="HATPase_c_2"/>
    <property type="match status" value="1"/>
</dbReference>
<protein>
    <recommendedName>
        <fullName evidence="2">Histidine kinase/HSP90-like ATPase domain-containing protein</fullName>
    </recommendedName>
</protein>
<feature type="domain" description="Histidine kinase/HSP90-like ATPase" evidence="2">
    <location>
        <begin position="27"/>
        <end position="151"/>
    </location>
</feature>
<dbReference type="EMBL" id="QOQW01000011">
    <property type="protein sequence ID" value="RCK79695.1"/>
    <property type="molecule type" value="Genomic_DNA"/>
</dbReference>
<dbReference type="Proteomes" id="UP000252355">
    <property type="component" value="Unassembled WGS sequence"/>
</dbReference>
<dbReference type="Gene3D" id="3.30.565.10">
    <property type="entry name" value="Histidine kinase-like ATPase, C-terminal domain"/>
    <property type="match status" value="1"/>
</dbReference>
<dbReference type="PANTHER" id="PTHR35526">
    <property type="entry name" value="ANTI-SIGMA-F FACTOR RSBW-RELATED"/>
    <property type="match status" value="1"/>
</dbReference>
<dbReference type="InterPro" id="IPR003594">
    <property type="entry name" value="HATPase_dom"/>
</dbReference>
<dbReference type="CDD" id="cd16936">
    <property type="entry name" value="HATPase_RsbW-like"/>
    <property type="match status" value="1"/>
</dbReference>
<comment type="caution">
    <text evidence="3">The sequence shown here is derived from an EMBL/GenBank/DDBJ whole genome shotgun (WGS) entry which is preliminary data.</text>
</comment>
<proteinExistence type="predicted"/>
<dbReference type="GO" id="GO:0004674">
    <property type="term" value="F:protein serine/threonine kinase activity"/>
    <property type="evidence" value="ECO:0007669"/>
    <property type="project" value="UniProtKB-KW"/>
</dbReference>
<reference evidence="3 4" key="1">
    <citation type="submission" date="2018-05" db="EMBL/GenBank/DDBJ databases">
        <title>A metagenomic window into the 2 km-deep terrestrial subsurface aquifer revealed taxonomically and functionally diverse microbial community comprising novel uncultured bacterial lineages.</title>
        <authorList>
            <person name="Kadnikov V.V."/>
            <person name="Mardanov A.V."/>
            <person name="Beletsky A.V."/>
            <person name="Banks D."/>
            <person name="Pimenov N.V."/>
            <person name="Frank Y.A."/>
            <person name="Karnachuk O.V."/>
            <person name="Ravin N.V."/>
        </authorList>
    </citation>
    <scope>NUCLEOTIDE SEQUENCE [LARGE SCALE GENOMIC DNA]</scope>
    <source>
        <strain evidence="3">BY5</strain>
    </source>
</reference>
<accession>A0A367ZNJ3</accession>
<evidence type="ECO:0000313" key="3">
    <source>
        <dbReference type="EMBL" id="RCK79695.1"/>
    </source>
</evidence>
<dbReference type="AlphaFoldDB" id="A0A367ZNJ3"/>
<dbReference type="SUPFAM" id="SSF55874">
    <property type="entry name" value="ATPase domain of HSP90 chaperone/DNA topoisomerase II/histidine kinase"/>
    <property type="match status" value="1"/>
</dbReference>
<name>A0A367ZNJ3_9BACT</name>
<keyword evidence="1" id="KW-0418">Kinase</keyword>
<gene>
    <name evidence="3" type="ORF">OZSIB_4167</name>
</gene>
<dbReference type="InterPro" id="IPR036890">
    <property type="entry name" value="HATPase_C_sf"/>
</dbReference>
<evidence type="ECO:0000256" key="1">
    <source>
        <dbReference type="ARBA" id="ARBA00022527"/>
    </source>
</evidence>
<evidence type="ECO:0000259" key="2">
    <source>
        <dbReference type="Pfam" id="PF13581"/>
    </source>
</evidence>
<keyword evidence="1" id="KW-0808">Transferase</keyword>
<sequence>MLPASTQRPETSTLRLSPEGLSIHMRIPAERPYLRNAILTLREICDHLNIDPARRNRIVLALEEALLNAVEHAYNGDGHLGQIDLQFTIEGDEFLVMVEDFGQGISPEQAMGYIHDDRILEDRGRGLCILRGMSDRSVVQATERGTRATMMFHLPSNA</sequence>
<organism evidence="3 4">
    <name type="scientific">Candidatus Ozemobacter sibiricus</name>
    <dbReference type="NCBI Taxonomy" id="2268124"/>
    <lineage>
        <taxon>Bacteria</taxon>
        <taxon>Candidatus Ozemobacteria</taxon>
        <taxon>Candidatus Ozemobacterales</taxon>
        <taxon>Candidatus Ozemobacteraceae</taxon>
        <taxon>Candidatus Ozemobacter</taxon>
    </lineage>
</organism>
<dbReference type="PANTHER" id="PTHR35526:SF3">
    <property type="entry name" value="ANTI-SIGMA-F FACTOR RSBW"/>
    <property type="match status" value="1"/>
</dbReference>
<evidence type="ECO:0000313" key="4">
    <source>
        <dbReference type="Proteomes" id="UP000252355"/>
    </source>
</evidence>